<evidence type="ECO:0000313" key="2">
    <source>
        <dbReference type="EMBL" id="TYT27045.1"/>
    </source>
</evidence>
<dbReference type="OrthoDB" id="9808398at2"/>
<dbReference type="InterPro" id="IPR029058">
    <property type="entry name" value="AB_hydrolase_fold"/>
</dbReference>
<dbReference type="Pfam" id="PF12697">
    <property type="entry name" value="Abhydrolase_6"/>
    <property type="match status" value="1"/>
</dbReference>
<organism evidence="2 3">
    <name type="scientific">Luteimonas viscosa</name>
    <dbReference type="NCBI Taxonomy" id="1132694"/>
    <lineage>
        <taxon>Bacteria</taxon>
        <taxon>Pseudomonadati</taxon>
        <taxon>Pseudomonadota</taxon>
        <taxon>Gammaproteobacteria</taxon>
        <taxon>Lysobacterales</taxon>
        <taxon>Lysobacteraceae</taxon>
        <taxon>Luteimonas</taxon>
    </lineage>
</organism>
<name>A0A5D4XST4_9GAMM</name>
<accession>A0A5D4XST4</accession>
<reference evidence="2 3" key="1">
    <citation type="submission" date="2019-08" db="EMBL/GenBank/DDBJ databases">
        <title>Luteimonas viscosus sp. nov., isolated from soil of a sunflower field.</title>
        <authorList>
            <person name="Jianli Z."/>
            <person name="Ying Z."/>
        </authorList>
    </citation>
    <scope>NUCLEOTIDE SEQUENCE [LARGE SCALE GENOMIC DNA]</scope>
    <source>
        <strain evidence="2 3">XBU10</strain>
    </source>
</reference>
<proteinExistence type="predicted"/>
<evidence type="ECO:0000313" key="3">
    <source>
        <dbReference type="Proteomes" id="UP000324973"/>
    </source>
</evidence>
<dbReference type="GO" id="GO:0016787">
    <property type="term" value="F:hydrolase activity"/>
    <property type="evidence" value="ECO:0007669"/>
    <property type="project" value="UniProtKB-KW"/>
</dbReference>
<keyword evidence="3" id="KW-1185">Reference proteome</keyword>
<dbReference type="Gene3D" id="3.40.50.1820">
    <property type="entry name" value="alpha/beta hydrolase"/>
    <property type="match status" value="1"/>
</dbReference>
<dbReference type="InterPro" id="IPR000073">
    <property type="entry name" value="AB_hydrolase_1"/>
</dbReference>
<dbReference type="EMBL" id="VTFT01000001">
    <property type="protein sequence ID" value="TYT27045.1"/>
    <property type="molecule type" value="Genomic_DNA"/>
</dbReference>
<dbReference type="InterPro" id="IPR050228">
    <property type="entry name" value="Carboxylesterase_BioH"/>
</dbReference>
<dbReference type="PANTHER" id="PTHR43194:SF2">
    <property type="entry name" value="PEROXISOMAL MEMBRANE PROTEIN LPX1"/>
    <property type="match status" value="1"/>
</dbReference>
<comment type="caution">
    <text evidence="2">The sequence shown here is derived from an EMBL/GenBank/DDBJ whole genome shotgun (WGS) entry which is preliminary data.</text>
</comment>
<feature type="domain" description="AB hydrolase-1" evidence="1">
    <location>
        <begin position="150"/>
        <end position="364"/>
    </location>
</feature>
<keyword evidence="2" id="KW-0378">Hydrolase</keyword>
<dbReference type="PANTHER" id="PTHR43194">
    <property type="entry name" value="HYDROLASE ALPHA/BETA FOLD FAMILY"/>
    <property type="match status" value="1"/>
</dbReference>
<gene>
    <name evidence="2" type="ORF">FZO89_12670</name>
</gene>
<sequence>MLNAGRAVIGLSCKRGRWPRRRSLTSATFSAKPGPPTMRRVLPLLCACLLLAGFAWPDGGDALGRRLVAPGGVSPLLPGARIEQAIARLPHREGHVATSAGVELFWRAFDPGAYRLDYAYRPDGSERGRMDFSLDFAVPDAAPVAPRGTVLLLHGWMMDGGSLLPWSLQLAQAGYRTISLDLRNHGRSGAAPSGYGLREARDVADAVAALRERGEIVGPLHVMGVSYGAATAIFSARELGLQVENVVAIESFDNAGRAIRDMVPHLLHKAPESLAQQFTHRWLRWQLDDAALERAIAGASQTLRLPLDGVDVGTALAQVPGCVLLLHGSDDAHVPVAHGRALAAAAPRARYIEVPGEDHISLPMRLDLLAPTVIDWLDNASPARHCPPPLALSDPANQRNA</sequence>
<dbReference type="SUPFAM" id="SSF53474">
    <property type="entry name" value="alpha/beta-Hydrolases"/>
    <property type="match status" value="1"/>
</dbReference>
<evidence type="ECO:0000259" key="1">
    <source>
        <dbReference type="Pfam" id="PF12697"/>
    </source>
</evidence>
<protein>
    <submittedName>
        <fullName evidence="2">Alpha/beta hydrolase</fullName>
    </submittedName>
</protein>
<dbReference type="AlphaFoldDB" id="A0A5D4XST4"/>
<dbReference type="Proteomes" id="UP000324973">
    <property type="component" value="Unassembled WGS sequence"/>
</dbReference>